<keyword evidence="2" id="KW-1185">Reference proteome</keyword>
<name>A0A9N9C8S8_9GLOM</name>
<sequence length="152" mass="17454">MALLGDLVMDAIHNLISHFDKLAINIVQQQPEPQPKPAYIAERESSIMEKEIIAIIEEATTAIMTIGETEKEANLEIEIIETKVNLMTEITETDPEKENKPNLLEEQNIEEIHYDDIITLEQPEISKDTIFEERKDEEKDQIINQLEAKVNT</sequence>
<evidence type="ECO:0000313" key="1">
    <source>
        <dbReference type="EMBL" id="CAG8594783.1"/>
    </source>
</evidence>
<gene>
    <name evidence="1" type="ORF">ALEPTO_LOCUS7866</name>
</gene>
<comment type="caution">
    <text evidence="1">The sequence shown here is derived from an EMBL/GenBank/DDBJ whole genome shotgun (WGS) entry which is preliminary data.</text>
</comment>
<proteinExistence type="predicted"/>
<dbReference type="EMBL" id="CAJVPS010003807">
    <property type="protein sequence ID" value="CAG8594783.1"/>
    <property type="molecule type" value="Genomic_DNA"/>
</dbReference>
<evidence type="ECO:0000313" key="2">
    <source>
        <dbReference type="Proteomes" id="UP000789508"/>
    </source>
</evidence>
<accession>A0A9N9C8S8</accession>
<dbReference type="Proteomes" id="UP000789508">
    <property type="component" value="Unassembled WGS sequence"/>
</dbReference>
<protein>
    <submittedName>
        <fullName evidence="1">12856_t:CDS:1</fullName>
    </submittedName>
</protein>
<reference evidence="1" key="1">
    <citation type="submission" date="2021-06" db="EMBL/GenBank/DDBJ databases">
        <authorList>
            <person name="Kallberg Y."/>
            <person name="Tangrot J."/>
            <person name="Rosling A."/>
        </authorList>
    </citation>
    <scope>NUCLEOTIDE SEQUENCE</scope>
    <source>
        <strain evidence="1">FL130A</strain>
    </source>
</reference>
<organism evidence="1 2">
    <name type="scientific">Ambispora leptoticha</name>
    <dbReference type="NCBI Taxonomy" id="144679"/>
    <lineage>
        <taxon>Eukaryota</taxon>
        <taxon>Fungi</taxon>
        <taxon>Fungi incertae sedis</taxon>
        <taxon>Mucoromycota</taxon>
        <taxon>Glomeromycotina</taxon>
        <taxon>Glomeromycetes</taxon>
        <taxon>Archaeosporales</taxon>
        <taxon>Ambisporaceae</taxon>
        <taxon>Ambispora</taxon>
    </lineage>
</organism>
<dbReference type="AlphaFoldDB" id="A0A9N9C8S8"/>